<sequence length="153" mass="16890">MGASESVGPSRQFESAARSSQHSKQKQDAAFPKFIGIFHPNPLLAVSPRKSKLLNRKGIKAQGIRVLKALLIIEMHTDDSDRQCLHILQQTTRAWRDGGYAAHAIEKSIPRYGTGTVPIARIPTAPIVPFLSSRLGIRHRLPSNTRSRSSYGI</sequence>
<evidence type="ECO:0000313" key="3">
    <source>
        <dbReference type="Proteomes" id="UP000297229"/>
    </source>
</evidence>
<accession>A0A4Z1JT74</accession>
<dbReference type="Proteomes" id="UP000297229">
    <property type="component" value="Unassembled WGS sequence"/>
</dbReference>
<organism evidence="2 3">
    <name type="scientific">Botrytis elliptica</name>
    <dbReference type="NCBI Taxonomy" id="278938"/>
    <lineage>
        <taxon>Eukaryota</taxon>
        <taxon>Fungi</taxon>
        <taxon>Dikarya</taxon>
        <taxon>Ascomycota</taxon>
        <taxon>Pezizomycotina</taxon>
        <taxon>Leotiomycetes</taxon>
        <taxon>Helotiales</taxon>
        <taxon>Sclerotiniaceae</taxon>
        <taxon>Botrytis</taxon>
    </lineage>
</organism>
<protein>
    <submittedName>
        <fullName evidence="2">Uncharacterized protein</fullName>
    </submittedName>
</protein>
<feature type="compositionally biased region" description="Polar residues" evidence="1">
    <location>
        <begin position="7"/>
        <end position="22"/>
    </location>
</feature>
<evidence type="ECO:0000313" key="2">
    <source>
        <dbReference type="EMBL" id="TGO76989.1"/>
    </source>
</evidence>
<keyword evidence="3" id="KW-1185">Reference proteome</keyword>
<evidence type="ECO:0000256" key="1">
    <source>
        <dbReference type="SAM" id="MobiDB-lite"/>
    </source>
</evidence>
<dbReference type="OrthoDB" id="10481386at2759"/>
<gene>
    <name evidence="2" type="ORF">BELL_0128g00160</name>
</gene>
<name>A0A4Z1JT74_9HELO</name>
<dbReference type="AlphaFoldDB" id="A0A4Z1JT74"/>
<dbReference type="EMBL" id="PQXM01000127">
    <property type="protein sequence ID" value="TGO76989.1"/>
    <property type="molecule type" value="Genomic_DNA"/>
</dbReference>
<feature type="region of interest" description="Disordered" evidence="1">
    <location>
        <begin position="1"/>
        <end position="25"/>
    </location>
</feature>
<reference evidence="2 3" key="1">
    <citation type="submission" date="2017-12" db="EMBL/GenBank/DDBJ databases">
        <title>Comparative genomics of Botrytis spp.</title>
        <authorList>
            <person name="Valero-Jimenez C.A."/>
            <person name="Tapia P."/>
            <person name="Veloso J."/>
            <person name="Silva-Moreno E."/>
            <person name="Staats M."/>
            <person name="Valdes J.H."/>
            <person name="Van Kan J.A.L."/>
        </authorList>
    </citation>
    <scope>NUCLEOTIDE SEQUENCE [LARGE SCALE GENOMIC DNA]</scope>
    <source>
        <strain evidence="2 3">Be9601</strain>
    </source>
</reference>
<proteinExistence type="predicted"/>
<comment type="caution">
    <text evidence="2">The sequence shown here is derived from an EMBL/GenBank/DDBJ whole genome shotgun (WGS) entry which is preliminary data.</text>
</comment>